<evidence type="ECO:0000256" key="10">
    <source>
        <dbReference type="ARBA" id="ARBA00023136"/>
    </source>
</evidence>
<dbReference type="Proteomes" id="UP001632038">
    <property type="component" value="Unassembled WGS sequence"/>
</dbReference>
<keyword evidence="8 11" id="KW-0408">Iron</keyword>
<sequence length="488" mass="55966">MELNFSFVFLLSFLAFLFTLRKLRTYYKPKLLPPGPWKLPFIGNLHLFVGSNPPHQTLRTLAKKYGALMHLKLGEVDTIIVSSPEIAKQFLKTHDIVFAARPSILVAEISCYGNTDVAFAQYGEYWRQLRKICTLELLSARRVQSFRPIREEEVSGLCKWIATQAGSPINLTRRLGMTNNDIIARAALGNKTNDKSEFISIVRETVKFFSVFHSFDAYPSIKLFRLISASKRKIEKLHQQSDRIIGKIINERIRENYARNDKGEKHDDLLDVLLEIQGAGSLELPLTIENIKSVLVEMFGAGTETSTMVVDWAMAELLRNPRVLQKAQDEVRRVFDGKQTLNESYIDQLQYLKLVIKETLRLHPPTPLIPRESRDRCEINGYEIPAKTRVLVNAFAIGRDPEYWDDADKFEPERFIGKTVDFRASSFEYIPFGAGRRVCPGITFGMANVELPLAMILYHFDWTLPDGMKLEDVNMNEMFGLIYSSEER</sequence>
<dbReference type="CDD" id="cd11072">
    <property type="entry name" value="CYP71-like"/>
    <property type="match status" value="1"/>
</dbReference>
<keyword evidence="10" id="KW-0472">Membrane</keyword>
<dbReference type="SUPFAM" id="SSF48264">
    <property type="entry name" value="Cytochrome P450"/>
    <property type="match status" value="1"/>
</dbReference>
<keyword evidence="3 11" id="KW-0349">Heme</keyword>
<gene>
    <name evidence="13" type="ORF">CASFOL_031657</name>
</gene>
<evidence type="ECO:0000313" key="14">
    <source>
        <dbReference type="Proteomes" id="UP001632038"/>
    </source>
</evidence>
<evidence type="ECO:0000256" key="7">
    <source>
        <dbReference type="ARBA" id="ARBA00023002"/>
    </source>
</evidence>
<dbReference type="InterPro" id="IPR001128">
    <property type="entry name" value="Cyt_P450"/>
</dbReference>
<dbReference type="GO" id="GO:0046872">
    <property type="term" value="F:metal ion binding"/>
    <property type="evidence" value="ECO:0007669"/>
    <property type="project" value="UniProtKB-KW"/>
</dbReference>
<evidence type="ECO:0000256" key="11">
    <source>
        <dbReference type="PIRSR" id="PIRSR602401-1"/>
    </source>
</evidence>
<evidence type="ECO:0000256" key="2">
    <source>
        <dbReference type="ARBA" id="ARBA00010617"/>
    </source>
</evidence>
<accession>A0ABD3C5X5</accession>
<dbReference type="InterPro" id="IPR002401">
    <property type="entry name" value="Cyt_P450_E_grp-I"/>
</dbReference>
<keyword evidence="6" id="KW-1133">Transmembrane helix</keyword>
<feature type="binding site" description="axial binding residue" evidence="11">
    <location>
        <position position="439"/>
    </location>
    <ligand>
        <name>heme</name>
        <dbReference type="ChEBI" id="CHEBI:30413"/>
    </ligand>
    <ligandPart>
        <name>Fe</name>
        <dbReference type="ChEBI" id="CHEBI:18248"/>
    </ligandPart>
</feature>
<dbReference type="FunFam" id="1.10.630.10:FF:000043">
    <property type="entry name" value="Cytochrome P450 99A2"/>
    <property type="match status" value="1"/>
</dbReference>
<evidence type="ECO:0008006" key="15">
    <source>
        <dbReference type="Google" id="ProtNLM"/>
    </source>
</evidence>
<comment type="cofactor">
    <cofactor evidence="11">
        <name>heme</name>
        <dbReference type="ChEBI" id="CHEBI:30413"/>
    </cofactor>
</comment>
<keyword evidence="5 11" id="KW-0479">Metal-binding</keyword>
<evidence type="ECO:0000256" key="4">
    <source>
        <dbReference type="ARBA" id="ARBA00022692"/>
    </source>
</evidence>
<keyword evidence="7 12" id="KW-0560">Oxidoreductase</keyword>
<evidence type="ECO:0000313" key="13">
    <source>
        <dbReference type="EMBL" id="KAL3624989.1"/>
    </source>
</evidence>
<evidence type="ECO:0000256" key="9">
    <source>
        <dbReference type="ARBA" id="ARBA00023033"/>
    </source>
</evidence>
<dbReference type="GO" id="GO:0016020">
    <property type="term" value="C:membrane"/>
    <property type="evidence" value="ECO:0007669"/>
    <property type="project" value="UniProtKB-SubCell"/>
</dbReference>
<dbReference type="PROSITE" id="PS00086">
    <property type="entry name" value="CYTOCHROME_P450"/>
    <property type="match status" value="1"/>
</dbReference>
<name>A0ABD3C5X5_9LAMI</name>
<dbReference type="GO" id="GO:0004497">
    <property type="term" value="F:monooxygenase activity"/>
    <property type="evidence" value="ECO:0007669"/>
    <property type="project" value="UniProtKB-KW"/>
</dbReference>
<dbReference type="PRINTS" id="PR00463">
    <property type="entry name" value="EP450I"/>
</dbReference>
<protein>
    <recommendedName>
        <fullName evidence="15">Cytochrome P450</fullName>
    </recommendedName>
</protein>
<organism evidence="13 14">
    <name type="scientific">Castilleja foliolosa</name>
    <dbReference type="NCBI Taxonomy" id="1961234"/>
    <lineage>
        <taxon>Eukaryota</taxon>
        <taxon>Viridiplantae</taxon>
        <taxon>Streptophyta</taxon>
        <taxon>Embryophyta</taxon>
        <taxon>Tracheophyta</taxon>
        <taxon>Spermatophyta</taxon>
        <taxon>Magnoliopsida</taxon>
        <taxon>eudicotyledons</taxon>
        <taxon>Gunneridae</taxon>
        <taxon>Pentapetalae</taxon>
        <taxon>asterids</taxon>
        <taxon>lamiids</taxon>
        <taxon>Lamiales</taxon>
        <taxon>Orobanchaceae</taxon>
        <taxon>Pedicularideae</taxon>
        <taxon>Castillejinae</taxon>
        <taxon>Castilleja</taxon>
    </lineage>
</organism>
<dbReference type="PANTHER" id="PTHR47955">
    <property type="entry name" value="CYTOCHROME P450 FAMILY 71 PROTEIN"/>
    <property type="match status" value="1"/>
</dbReference>
<keyword evidence="9 12" id="KW-0503">Monooxygenase</keyword>
<dbReference type="Gene3D" id="1.10.630.10">
    <property type="entry name" value="Cytochrome P450"/>
    <property type="match status" value="1"/>
</dbReference>
<dbReference type="Pfam" id="PF00067">
    <property type="entry name" value="p450"/>
    <property type="match status" value="1"/>
</dbReference>
<dbReference type="PRINTS" id="PR00385">
    <property type="entry name" value="P450"/>
</dbReference>
<keyword evidence="4" id="KW-0812">Transmembrane</keyword>
<evidence type="ECO:0000256" key="8">
    <source>
        <dbReference type="ARBA" id="ARBA00023004"/>
    </source>
</evidence>
<reference evidence="14" key="1">
    <citation type="journal article" date="2024" name="IScience">
        <title>Strigolactones Initiate the Formation of Haustorium-like Structures in Castilleja.</title>
        <authorList>
            <person name="Buerger M."/>
            <person name="Peterson D."/>
            <person name="Chory J."/>
        </authorList>
    </citation>
    <scope>NUCLEOTIDE SEQUENCE [LARGE SCALE GENOMIC DNA]</scope>
</reference>
<evidence type="ECO:0000256" key="3">
    <source>
        <dbReference type="ARBA" id="ARBA00022617"/>
    </source>
</evidence>
<evidence type="ECO:0000256" key="5">
    <source>
        <dbReference type="ARBA" id="ARBA00022723"/>
    </source>
</evidence>
<dbReference type="InterPro" id="IPR017972">
    <property type="entry name" value="Cyt_P450_CS"/>
</dbReference>
<dbReference type="AlphaFoldDB" id="A0ABD3C5X5"/>
<keyword evidence="14" id="KW-1185">Reference proteome</keyword>
<proteinExistence type="inferred from homology"/>
<dbReference type="EMBL" id="JAVIJP010000053">
    <property type="protein sequence ID" value="KAL3624989.1"/>
    <property type="molecule type" value="Genomic_DNA"/>
</dbReference>
<dbReference type="InterPro" id="IPR036396">
    <property type="entry name" value="Cyt_P450_sf"/>
</dbReference>
<comment type="caution">
    <text evidence="13">The sequence shown here is derived from an EMBL/GenBank/DDBJ whole genome shotgun (WGS) entry which is preliminary data.</text>
</comment>
<dbReference type="PANTHER" id="PTHR47955:SF8">
    <property type="entry name" value="CYTOCHROME P450 71D11-LIKE"/>
    <property type="match status" value="1"/>
</dbReference>
<evidence type="ECO:0000256" key="12">
    <source>
        <dbReference type="RuleBase" id="RU000461"/>
    </source>
</evidence>
<evidence type="ECO:0000256" key="1">
    <source>
        <dbReference type="ARBA" id="ARBA00004167"/>
    </source>
</evidence>
<comment type="subcellular location">
    <subcellularLocation>
        <location evidence="1">Membrane</location>
        <topology evidence="1">Single-pass membrane protein</topology>
    </subcellularLocation>
</comment>
<comment type="similarity">
    <text evidence="2 12">Belongs to the cytochrome P450 family.</text>
</comment>
<evidence type="ECO:0000256" key="6">
    <source>
        <dbReference type="ARBA" id="ARBA00022989"/>
    </source>
</evidence>